<name>A0A087TA43_STEMI</name>
<dbReference type="AlphaFoldDB" id="A0A087TA43"/>
<feature type="domain" description="Thyroglobulin type-1" evidence="6">
    <location>
        <begin position="29"/>
        <end position="83"/>
    </location>
</feature>
<keyword evidence="4 5" id="KW-1015">Disulfide bond</keyword>
<evidence type="ECO:0000313" key="8">
    <source>
        <dbReference type="Proteomes" id="UP000054359"/>
    </source>
</evidence>
<evidence type="ECO:0000256" key="2">
    <source>
        <dbReference type="ARBA" id="ARBA00022525"/>
    </source>
</evidence>
<dbReference type="Gene3D" id="4.10.800.10">
    <property type="entry name" value="Thyroglobulin type-1"/>
    <property type="match status" value="1"/>
</dbReference>
<feature type="disulfide bond" evidence="5">
    <location>
        <begin position="63"/>
        <end position="70"/>
    </location>
</feature>
<dbReference type="PROSITE" id="PS00484">
    <property type="entry name" value="THYROGLOBULIN_1_1"/>
    <property type="match status" value="1"/>
</dbReference>
<evidence type="ECO:0000313" key="7">
    <source>
        <dbReference type="EMBL" id="KFM61982.1"/>
    </source>
</evidence>
<evidence type="ECO:0000256" key="4">
    <source>
        <dbReference type="ARBA" id="ARBA00023157"/>
    </source>
</evidence>
<dbReference type="PANTHER" id="PTHR12352:SF3">
    <property type="entry name" value="NIDOGEN-2"/>
    <property type="match status" value="1"/>
</dbReference>
<dbReference type="Pfam" id="PF00086">
    <property type="entry name" value="Thyroglobulin_1"/>
    <property type="match status" value="1"/>
</dbReference>
<dbReference type="Proteomes" id="UP000054359">
    <property type="component" value="Unassembled WGS sequence"/>
</dbReference>
<gene>
    <name evidence="7" type="ORF">X975_01428</name>
</gene>
<protein>
    <submittedName>
        <fullName evidence="7">U24-ctenitoxin-Pn1a</fullName>
    </submittedName>
</protein>
<dbReference type="InterPro" id="IPR000716">
    <property type="entry name" value="Thyroglobulin_1"/>
</dbReference>
<feature type="non-terminal residue" evidence="7">
    <location>
        <position position="83"/>
    </location>
</feature>
<proteinExistence type="predicted"/>
<dbReference type="STRING" id="407821.A0A087TA43"/>
<dbReference type="InterPro" id="IPR036857">
    <property type="entry name" value="Thyroglobulin_1_sf"/>
</dbReference>
<dbReference type="GO" id="GO:0005604">
    <property type="term" value="C:basement membrane"/>
    <property type="evidence" value="ECO:0007669"/>
    <property type="project" value="TreeGrafter"/>
</dbReference>
<accession>A0A087TA43</accession>
<dbReference type="OMA" id="CYENSPF"/>
<dbReference type="InterPro" id="IPR051950">
    <property type="entry name" value="Dev_reg/Prot_inhib"/>
</dbReference>
<dbReference type="CDD" id="cd00191">
    <property type="entry name" value="TY"/>
    <property type="match status" value="1"/>
</dbReference>
<keyword evidence="2" id="KW-0964">Secreted</keyword>
<dbReference type="PROSITE" id="PS51162">
    <property type="entry name" value="THYROGLOBULIN_1_2"/>
    <property type="match status" value="1"/>
</dbReference>
<comment type="subcellular location">
    <subcellularLocation>
        <location evidence="1">Secreted</location>
    </subcellularLocation>
</comment>
<dbReference type="EMBL" id="KK114248">
    <property type="protein sequence ID" value="KFM61982.1"/>
    <property type="molecule type" value="Genomic_DNA"/>
</dbReference>
<comment type="caution">
    <text evidence="5">Lacks conserved residue(s) required for the propagation of feature annotation.</text>
</comment>
<dbReference type="SUPFAM" id="SSF57610">
    <property type="entry name" value="Thyroglobulin type-1 domain"/>
    <property type="match status" value="1"/>
</dbReference>
<evidence type="ECO:0000256" key="1">
    <source>
        <dbReference type="ARBA" id="ARBA00004613"/>
    </source>
</evidence>
<dbReference type="GO" id="GO:0007160">
    <property type="term" value="P:cell-matrix adhesion"/>
    <property type="evidence" value="ECO:0007669"/>
    <property type="project" value="TreeGrafter"/>
</dbReference>
<evidence type="ECO:0000256" key="5">
    <source>
        <dbReference type="PROSITE-ProRule" id="PRU00500"/>
    </source>
</evidence>
<dbReference type="GO" id="GO:0005615">
    <property type="term" value="C:extracellular space"/>
    <property type="evidence" value="ECO:0007669"/>
    <property type="project" value="TreeGrafter"/>
</dbReference>
<sequence>MQCYENSPFCSCWRPNGTAIIQPVLKLKSCNCIVHRDRVVSTRLIGTYKPQCEADGTYSRTQCHGGMGYCWCVDENGNKVNKN</sequence>
<keyword evidence="8" id="KW-1185">Reference proteome</keyword>
<dbReference type="OrthoDB" id="6417826at2759"/>
<evidence type="ECO:0000256" key="3">
    <source>
        <dbReference type="ARBA" id="ARBA00022737"/>
    </source>
</evidence>
<keyword evidence="3" id="KW-0677">Repeat</keyword>
<organism evidence="7 8">
    <name type="scientific">Stegodyphus mimosarum</name>
    <name type="common">African social velvet spider</name>
    <dbReference type="NCBI Taxonomy" id="407821"/>
    <lineage>
        <taxon>Eukaryota</taxon>
        <taxon>Metazoa</taxon>
        <taxon>Ecdysozoa</taxon>
        <taxon>Arthropoda</taxon>
        <taxon>Chelicerata</taxon>
        <taxon>Arachnida</taxon>
        <taxon>Araneae</taxon>
        <taxon>Araneomorphae</taxon>
        <taxon>Entelegynae</taxon>
        <taxon>Eresoidea</taxon>
        <taxon>Eresidae</taxon>
        <taxon>Stegodyphus</taxon>
    </lineage>
</organism>
<evidence type="ECO:0000259" key="6">
    <source>
        <dbReference type="PROSITE" id="PS51162"/>
    </source>
</evidence>
<dbReference type="PANTHER" id="PTHR12352">
    <property type="entry name" value="SECRETED MODULAR CALCIUM-BINDING PROTEIN"/>
    <property type="match status" value="1"/>
</dbReference>
<reference evidence="7 8" key="1">
    <citation type="submission" date="2013-11" db="EMBL/GenBank/DDBJ databases">
        <title>Genome sequencing of Stegodyphus mimosarum.</title>
        <authorList>
            <person name="Bechsgaard J."/>
        </authorList>
    </citation>
    <scope>NUCLEOTIDE SEQUENCE [LARGE SCALE GENOMIC DNA]</scope>
</reference>